<gene>
    <name evidence="1" type="ORF">UFOVP481_23</name>
</gene>
<evidence type="ECO:0000313" key="1">
    <source>
        <dbReference type="EMBL" id="CAB4145628.1"/>
    </source>
</evidence>
<accession>A0A6J5MG71</accession>
<reference evidence="1" key="1">
    <citation type="submission" date="2020-04" db="EMBL/GenBank/DDBJ databases">
        <authorList>
            <person name="Chiriac C."/>
            <person name="Salcher M."/>
            <person name="Ghai R."/>
            <person name="Kavagutti S V."/>
        </authorList>
    </citation>
    <scope>NUCLEOTIDE SEQUENCE</scope>
</reference>
<dbReference type="EMBL" id="LR796446">
    <property type="protein sequence ID" value="CAB4145628.1"/>
    <property type="molecule type" value="Genomic_DNA"/>
</dbReference>
<proteinExistence type="predicted"/>
<organism evidence="1">
    <name type="scientific">uncultured Caudovirales phage</name>
    <dbReference type="NCBI Taxonomy" id="2100421"/>
    <lineage>
        <taxon>Viruses</taxon>
        <taxon>Duplodnaviria</taxon>
        <taxon>Heunggongvirae</taxon>
        <taxon>Uroviricota</taxon>
        <taxon>Caudoviricetes</taxon>
        <taxon>Peduoviridae</taxon>
        <taxon>Maltschvirus</taxon>
        <taxon>Maltschvirus maltsch</taxon>
    </lineage>
</organism>
<sequence length="414" mass="45002">MTTYAPNPVVTFAGGTTYSDNTIADISINIGRKDVIEPVAASYARIVLWTQADTPLDVNLSDSVTIQIDKGTTGTAIIYTGIISDIDITLPQYGDSGSIAEYTLTAVGPLANLNKRVSGAVNYPKQFDGDRMFTILSEAFLTSWDDLSPSLIWSSVSNIATWDSFDGTNIATVNGLMTTIDQPGVYELAAYNDGLTNALTLAQATAQSGRGVLYESGDGHLHYGDYTSRISSPSLNLITTDLLTQGLRTAAQWSEISNDITIEYNNGGQAFARDEVSVESYGELAATRSTTLHNLSDAQSQANDFLESRAYPRVYPESLTVALHNPNVSDATRDALIAAENGTAITTSDLPAVFGTVFEGYLEGYSWRLTRYEAYLDLICSSQLETYPHQLWLQVAPLVTWDSYTPNTTEWMDL</sequence>
<name>A0A6J5MG71_9CAUD</name>
<protein>
    <submittedName>
        <fullName evidence="1">Uncharacterized protein</fullName>
    </submittedName>
</protein>